<sequence length="375" mass="43541">MTKLDPQVERIELLSSPLILDESTKDEVYQVDDDPIDETKTRTFRSQSPLRFRERLAGLFGGGGGGRATVDEQLKSIADAEDQQLNMDPIGEEHETIKSTETRGSSLINEQQTYYNTIRNQYISDVEPLSDPSIENKVPINDVPPSRLFLSIYPDQVDYFKRDKDMTLDKIKNYDLMYKWNLWSDKNISNVSRPGTSASNVTFLDNDQAKTSEKRRLKKEFPICSKIKLNETILQYKKSFKQSNETFHIHIFKDGIKPKRNIKEFENGGILAMQSSDCHYTHWKSLLRIFLDDKFHGEEYPDVYALKDKVCGLSFIMKEQHILLTKLWLKDVDKEKVSQLCRLISENIHEPLLLHALDNAKFMNNKSQTIEKVFF</sequence>
<dbReference type="InterPro" id="IPR023398">
    <property type="entry name" value="TIF_eIF4e-like"/>
</dbReference>
<evidence type="ECO:0000313" key="2">
    <source>
        <dbReference type="Proteomes" id="UP000094112"/>
    </source>
</evidence>
<name>A0A1E3P249_WICAA</name>
<dbReference type="RefSeq" id="XP_019038481.1">
    <property type="nucleotide sequence ID" value="XM_019183608.1"/>
</dbReference>
<dbReference type="Proteomes" id="UP000094112">
    <property type="component" value="Unassembled WGS sequence"/>
</dbReference>
<dbReference type="GO" id="GO:0003723">
    <property type="term" value="F:RNA binding"/>
    <property type="evidence" value="ECO:0007669"/>
    <property type="project" value="InterPro"/>
</dbReference>
<organism evidence="1 2">
    <name type="scientific">Wickerhamomyces anomalus (strain ATCC 58044 / CBS 1984 / NCYC 433 / NRRL Y-366-8)</name>
    <name type="common">Yeast</name>
    <name type="synonym">Hansenula anomala</name>
    <dbReference type="NCBI Taxonomy" id="683960"/>
    <lineage>
        <taxon>Eukaryota</taxon>
        <taxon>Fungi</taxon>
        <taxon>Dikarya</taxon>
        <taxon>Ascomycota</taxon>
        <taxon>Saccharomycotina</taxon>
        <taxon>Saccharomycetes</taxon>
        <taxon>Phaffomycetales</taxon>
        <taxon>Wickerhamomycetaceae</taxon>
        <taxon>Wickerhamomyces</taxon>
    </lineage>
</organism>
<proteinExistence type="predicted"/>
<reference evidence="1 2" key="1">
    <citation type="journal article" date="2016" name="Proc. Natl. Acad. Sci. U.S.A.">
        <title>Comparative genomics of biotechnologically important yeasts.</title>
        <authorList>
            <person name="Riley R."/>
            <person name="Haridas S."/>
            <person name="Wolfe K.H."/>
            <person name="Lopes M.R."/>
            <person name="Hittinger C.T."/>
            <person name="Goeker M."/>
            <person name="Salamov A.A."/>
            <person name="Wisecaver J.H."/>
            <person name="Long T.M."/>
            <person name="Calvey C.H."/>
            <person name="Aerts A.L."/>
            <person name="Barry K.W."/>
            <person name="Choi C."/>
            <person name="Clum A."/>
            <person name="Coughlan A.Y."/>
            <person name="Deshpande S."/>
            <person name="Douglass A.P."/>
            <person name="Hanson S.J."/>
            <person name="Klenk H.-P."/>
            <person name="LaButti K.M."/>
            <person name="Lapidus A."/>
            <person name="Lindquist E.A."/>
            <person name="Lipzen A.M."/>
            <person name="Meier-Kolthoff J.P."/>
            <person name="Ohm R.A."/>
            <person name="Otillar R.P."/>
            <person name="Pangilinan J.L."/>
            <person name="Peng Y."/>
            <person name="Rokas A."/>
            <person name="Rosa C.A."/>
            <person name="Scheuner C."/>
            <person name="Sibirny A.A."/>
            <person name="Slot J.C."/>
            <person name="Stielow J.B."/>
            <person name="Sun H."/>
            <person name="Kurtzman C.P."/>
            <person name="Blackwell M."/>
            <person name="Grigoriev I.V."/>
            <person name="Jeffries T.W."/>
        </authorList>
    </citation>
    <scope>NUCLEOTIDE SEQUENCE [LARGE SCALE GENOMIC DNA]</scope>
    <source>
        <strain evidence="2">ATCC 58044 / CBS 1984 / NCYC 433 / NRRL Y-366-8</strain>
    </source>
</reference>
<dbReference type="InterPro" id="IPR001040">
    <property type="entry name" value="TIF_eIF_4E"/>
</dbReference>
<protein>
    <submittedName>
        <fullName evidence="1">Uncharacterized protein</fullName>
    </submittedName>
</protein>
<dbReference type="Pfam" id="PF01652">
    <property type="entry name" value="IF4E"/>
    <property type="match status" value="1"/>
</dbReference>
<evidence type="ECO:0000313" key="1">
    <source>
        <dbReference type="EMBL" id="ODQ59274.1"/>
    </source>
</evidence>
<dbReference type="GeneID" id="30200854"/>
<dbReference type="AlphaFoldDB" id="A0A1E3P249"/>
<gene>
    <name evidence="1" type="ORF">WICANDRAFT_63771</name>
</gene>
<dbReference type="Gene3D" id="3.30.760.10">
    <property type="entry name" value="RNA Cap, Translation Initiation Factor Eif4e"/>
    <property type="match status" value="1"/>
</dbReference>
<dbReference type="OrthoDB" id="10596125at2759"/>
<keyword evidence="2" id="KW-1185">Reference proteome</keyword>
<dbReference type="EMBL" id="KV454211">
    <property type="protein sequence ID" value="ODQ59274.1"/>
    <property type="molecule type" value="Genomic_DNA"/>
</dbReference>
<accession>A0A1E3P249</accession>
<dbReference type="SUPFAM" id="SSF55418">
    <property type="entry name" value="eIF4e-like"/>
    <property type="match status" value="1"/>
</dbReference>
<dbReference type="GO" id="GO:0003743">
    <property type="term" value="F:translation initiation factor activity"/>
    <property type="evidence" value="ECO:0007669"/>
    <property type="project" value="InterPro"/>
</dbReference>